<feature type="non-terminal residue" evidence="2">
    <location>
        <position position="258"/>
    </location>
</feature>
<proteinExistence type="predicted"/>
<feature type="compositionally biased region" description="Basic and acidic residues" evidence="1">
    <location>
        <begin position="18"/>
        <end position="27"/>
    </location>
</feature>
<feature type="compositionally biased region" description="Basic residues" evidence="1">
    <location>
        <begin position="1"/>
        <end position="17"/>
    </location>
</feature>
<dbReference type="AlphaFoldDB" id="A0A6J4RV77"/>
<reference evidence="2" key="1">
    <citation type="submission" date="2020-02" db="EMBL/GenBank/DDBJ databases">
        <authorList>
            <person name="Meier V. D."/>
        </authorList>
    </citation>
    <scope>NUCLEOTIDE SEQUENCE</scope>
    <source>
        <strain evidence="2">AVDCRST_MAG65</strain>
    </source>
</reference>
<feature type="compositionally biased region" description="Basic residues" evidence="1">
    <location>
        <begin position="62"/>
        <end position="75"/>
    </location>
</feature>
<feature type="non-terminal residue" evidence="2">
    <location>
        <position position="1"/>
    </location>
</feature>
<gene>
    <name evidence="2" type="ORF">AVDCRST_MAG65-1521</name>
</gene>
<dbReference type="EMBL" id="CADCVL010000259">
    <property type="protein sequence ID" value="CAA9482465.1"/>
    <property type="molecule type" value="Genomic_DNA"/>
</dbReference>
<dbReference type="EC" id="3.1.4.46" evidence="2"/>
<evidence type="ECO:0000313" key="2">
    <source>
        <dbReference type="EMBL" id="CAA9482465.1"/>
    </source>
</evidence>
<protein>
    <submittedName>
        <fullName evidence="2">Glycerophosphoryl diester phosphodiesterase</fullName>
        <ecNumber evidence="2">3.1.4.46</ecNumber>
    </submittedName>
</protein>
<feature type="compositionally biased region" description="Basic residues" evidence="1">
    <location>
        <begin position="148"/>
        <end position="174"/>
    </location>
</feature>
<feature type="compositionally biased region" description="Basic residues" evidence="1">
    <location>
        <begin position="181"/>
        <end position="192"/>
    </location>
</feature>
<sequence>APSPSHRGHRPSRRVGSRPREHAEVVRPGHAPRSRLPRARRPRERRRSAGRHPRSDAEADHRHRPSRRRHHRGRTARPAGRPPATHTRGRARRLRPGHGLPGRDQAYPGRDRGGRAALHRRAGPEGTRDGAVLRPSAPAAAAPPRPRAGARRAVSPRRRRARRPRPRGAVRRRDRPAGPPGRRRPRARRARAAAHGAPVDGQRRLRDAAAAGRRGRRDHHRPPGARPRGDRHVRARLHCRRAGGRRASGAHGGHFAGV</sequence>
<evidence type="ECO:0000256" key="1">
    <source>
        <dbReference type="SAM" id="MobiDB-lite"/>
    </source>
</evidence>
<dbReference type="GO" id="GO:0008889">
    <property type="term" value="F:glycerophosphodiester phosphodiesterase activity"/>
    <property type="evidence" value="ECO:0007669"/>
    <property type="project" value="UniProtKB-EC"/>
</dbReference>
<accession>A0A6J4RV77</accession>
<feature type="compositionally biased region" description="Basic residues" evidence="1">
    <location>
        <begin position="213"/>
        <end position="226"/>
    </location>
</feature>
<keyword evidence="2" id="KW-0378">Hydrolase</keyword>
<feature type="compositionally biased region" description="Low complexity" evidence="1">
    <location>
        <begin position="76"/>
        <end position="86"/>
    </location>
</feature>
<feature type="region of interest" description="Disordered" evidence="1">
    <location>
        <begin position="1"/>
        <end position="234"/>
    </location>
</feature>
<organism evidence="2">
    <name type="scientific">uncultured Solirubrobacteraceae bacterium</name>
    <dbReference type="NCBI Taxonomy" id="1162706"/>
    <lineage>
        <taxon>Bacteria</taxon>
        <taxon>Bacillati</taxon>
        <taxon>Actinomycetota</taxon>
        <taxon>Thermoleophilia</taxon>
        <taxon>Solirubrobacterales</taxon>
        <taxon>Solirubrobacteraceae</taxon>
        <taxon>environmental samples</taxon>
    </lineage>
</organism>
<name>A0A6J4RV77_9ACTN</name>
<feature type="compositionally biased region" description="Basic residues" evidence="1">
    <location>
        <begin position="30"/>
        <end position="52"/>
    </location>
</feature>
<feature type="compositionally biased region" description="Basic residues" evidence="1">
    <location>
        <begin position="87"/>
        <end position="96"/>
    </location>
</feature>